<proteinExistence type="predicted"/>
<dbReference type="RefSeq" id="WP_345403018.1">
    <property type="nucleotide sequence ID" value="NZ_BAABLA010000113.1"/>
</dbReference>
<evidence type="ECO:0008006" key="4">
    <source>
        <dbReference type="Google" id="ProtNLM"/>
    </source>
</evidence>
<dbReference type="EMBL" id="JBHSXX010000001">
    <property type="protein sequence ID" value="MFC6868981.1"/>
    <property type="molecule type" value="Genomic_DNA"/>
</dbReference>
<accession>A0ABW2C0Y9</accession>
<evidence type="ECO:0000313" key="3">
    <source>
        <dbReference type="Proteomes" id="UP001596337"/>
    </source>
</evidence>
<feature type="compositionally biased region" description="Basic and acidic residues" evidence="1">
    <location>
        <begin position="84"/>
        <end position="94"/>
    </location>
</feature>
<reference evidence="3" key="1">
    <citation type="journal article" date="2019" name="Int. J. Syst. Evol. Microbiol.">
        <title>The Global Catalogue of Microorganisms (GCM) 10K type strain sequencing project: providing services to taxonomists for standard genome sequencing and annotation.</title>
        <authorList>
            <consortium name="The Broad Institute Genomics Platform"/>
            <consortium name="The Broad Institute Genome Sequencing Center for Infectious Disease"/>
            <person name="Wu L."/>
            <person name="Ma J."/>
        </authorList>
    </citation>
    <scope>NUCLEOTIDE SEQUENCE [LARGE SCALE GENOMIC DNA]</scope>
    <source>
        <strain evidence="3">KCTC 32255</strain>
    </source>
</reference>
<comment type="caution">
    <text evidence="2">The sequence shown here is derived from an EMBL/GenBank/DDBJ whole genome shotgun (WGS) entry which is preliminary data.</text>
</comment>
<name>A0ABW2C0Y9_9PSEU</name>
<dbReference type="Proteomes" id="UP001596337">
    <property type="component" value="Unassembled WGS sequence"/>
</dbReference>
<feature type="region of interest" description="Disordered" evidence="1">
    <location>
        <begin position="84"/>
        <end position="104"/>
    </location>
</feature>
<protein>
    <recommendedName>
        <fullName evidence="4">Excreted virulence factor EspC, type VII ESX diderm</fullName>
    </recommendedName>
</protein>
<evidence type="ECO:0000256" key="1">
    <source>
        <dbReference type="SAM" id="MobiDB-lite"/>
    </source>
</evidence>
<evidence type="ECO:0000313" key="2">
    <source>
        <dbReference type="EMBL" id="MFC6868981.1"/>
    </source>
</evidence>
<gene>
    <name evidence="2" type="ORF">ACFQGD_17700</name>
</gene>
<sequence>MTDDSTTPNTAQITVWRNLLDAFSQLSAAWETARDAQQNVSAKAGPGGGDIPADLVTSFARAGTRTSEALTGLADVLSRQPDGERFAEVRDSQQKAHKAWSSAR</sequence>
<organism evidence="2 3">
    <name type="scientific">Haloechinothrix salitolerans</name>
    <dbReference type="NCBI Taxonomy" id="926830"/>
    <lineage>
        <taxon>Bacteria</taxon>
        <taxon>Bacillati</taxon>
        <taxon>Actinomycetota</taxon>
        <taxon>Actinomycetes</taxon>
        <taxon>Pseudonocardiales</taxon>
        <taxon>Pseudonocardiaceae</taxon>
        <taxon>Haloechinothrix</taxon>
    </lineage>
</organism>
<keyword evidence="3" id="KW-1185">Reference proteome</keyword>